<dbReference type="EMBL" id="JAADYS010000918">
    <property type="protein sequence ID" value="KAF4466187.1"/>
    <property type="molecule type" value="Genomic_DNA"/>
</dbReference>
<organism evidence="2 3">
    <name type="scientific">Fusarium albosuccineum</name>
    <dbReference type="NCBI Taxonomy" id="1237068"/>
    <lineage>
        <taxon>Eukaryota</taxon>
        <taxon>Fungi</taxon>
        <taxon>Dikarya</taxon>
        <taxon>Ascomycota</taxon>
        <taxon>Pezizomycotina</taxon>
        <taxon>Sordariomycetes</taxon>
        <taxon>Hypocreomycetidae</taxon>
        <taxon>Hypocreales</taxon>
        <taxon>Nectriaceae</taxon>
        <taxon>Fusarium</taxon>
        <taxon>Fusarium decemcellulare species complex</taxon>
    </lineage>
</organism>
<protein>
    <recommendedName>
        <fullName evidence="4">Secreted protein</fullName>
    </recommendedName>
</protein>
<keyword evidence="3" id="KW-1185">Reference proteome</keyword>
<name>A0A8H4PJX1_9HYPO</name>
<feature type="chain" id="PRO_5034288388" description="Secreted protein" evidence="1">
    <location>
        <begin position="19"/>
        <end position="186"/>
    </location>
</feature>
<comment type="caution">
    <text evidence="2">The sequence shown here is derived from an EMBL/GenBank/DDBJ whole genome shotgun (WGS) entry which is preliminary data.</text>
</comment>
<reference evidence="2 3" key="1">
    <citation type="submission" date="2020-01" db="EMBL/GenBank/DDBJ databases">
        <title>Identification and distribution of gene clusters putatively required for synthesis of sphingolipid metabolism inhibitors in phylogenetically diverse species of the filamentous fungus Fusarium.</title>
        <authorList>
            <person name="Kim H.-S."/>
            <person name="Busman M."/>
            <person name="Brown D.W."/>
            <person name="Divon H."/>
            <person name="Uhlig S."/>
            <person name="Proctor R.H."/>
        </authorList>
    </citation>
    <scope>NUCLEOTIDE SEQUENCE [LARGE SCALE GENOMIC DNA]</scope>
    <source>
        <strain evidence="2 3">NRRL 20459</strain>
    </source>
</reference>
<keyword evidence="1" id="KW-0732">Signal</keyword>
<dbReference type="AlphaFoldDB" id="A0A8H4PJX1"/>
<sequence length="186" mass="20116">MMPPACLLWCWALTEKSALGPPTTPSHSVKTPVCPLVSVNERVQRCKNDSFVARRDGFLLWSLREWKGLKTLLPERTNSIQSGPSSRADEPDRRTDRSLLAAGAGAGALRTWVSGLALRCVPSSAFCPSCTGPPLESWKMSDEGVVESARNGGAPDFAPLLPSKNSHCSWPASILSQPRDGWGFVL</sequence>
<feature type="signal peptide" evidence="1">
    <location>
        <begin position="1"/>
        <end position="18"/>
    </location>
</feature>
<dbReference type="Proteomes" id="UP000554235">
    <property type="component" value="Unassembled WGS sequence"/>
</dbReference>
<proteinExistence type="predicted"/>
<evidence type="ECO:0000313" key="2">
    <source>
        <dbReference type="EMBL" id="KAF4466187.1"/>
    </source>
</evidence>
<accession>A0A8H4PJX1</accession>
<evidence type="ECO:0000256" key="1">
    <source>
        <dbReference type="SAM" id="SignalP"/>
    </source>
</evidence>
<gene>
    <name evidence="2" type="ORF">FALBO_6968</name>
</gene>
<evidence type="ECO:0008006" key="4">
    <source>
        <dbReference type="Google" id="ProtNLM"/>
    </source>
</evidence>
<evidence type="ECO:0000313" key="3">
    <source>
        <dbReference type="Proteomes" id="UP000554235"/>
    </source>
</evidence>